<gene>
    <name evidence="1" type="ORF">QUF89_08215</name>
</gene>
<protein>
    <submittedName>
        <fullName evidence="1">Sigma-G-dependent sporulation-specific acid-soluble spore protein CsgA</fullName>
    </submittedName>
</protein>
<organism evidence="1 2">
    <name type="scientific">Peribacillus simplex</name>
    <dbReference type="NCBI Taxonomy" id="1478"/>
    <lineage>
        <taxon>Bacteria</taxon>
        <taxon>Bacillati</taxon>
        <taxon>Bacillota</taxon>
        <taxon>Bacilli</taxon>
        <taxon>Bacillales</taxon>
        <taxon>Bacillaceae</taxon>
        <taxon>Peribacillus</taxon>
    </lineage>
</organism>
<dbReference type="InterPro" id="IPR020255">
    <property type="entry name" value="CsgA"/>
</dbReference>
<evidence type="ECO:0000313" key="1">
    <source>
        <dbReference type="EMBL" id="MDM5452178.1"/>
    </source>
</evidence>
<comment type="caution">
    <text evidence="1">The sequence shown here is derived from an EMBL/GenBank/DDBJ whole genome shotgun (WGS) entry which is preliminary data.</text>
</comment>
<dbReference type="AlphaFoldDB" id="A0AAW7I800"/>
<evidence type="ECO:0000313" key="2">
    <source>
        <dbReference type="Proteomes" id="UP001234602"/>
    </source>
</evidence>
<dbReference type="Proteomes" id="UP001234602">
    <property type="component" value="Unassembled WGS sequence"/>
</dbReference>
<dbReference type="EMBL" id="JAUCEY010000008">
    <property type="protein sequence ID" value="MDM5452178.1"/>
    <property type="molecule type" value="Genomic_DNA"/>
</dbReference>
<proteinExistence type="predicted"/>
<name>A0AAW7I800_9BACI</name>
<sequence length="104" mass="11894">MGEGIGGAVSKNLTFERDGMMDRTIGYLREILSNYTDQYPEAQEIYNKIKSGHFHSEEELVNKLSGKEARLLNHILPQEIKHAKEVSDTERVSQLSEVYELIII</sequence>
<accession>A0AAW7I800</accession>
<reference evidence="1" key="1">
    <citation type="submission" date="2023-06" db="EMBL/GenBank/DDBJ databases">
        <title>Comparative genomics of Bacillaceae isolates and their secondary metabolite potential.</title>
        <authorList>
            <person name="Song L."/>
            <person name="Nielsen L.J."/>
            <person name="Mohite O."/>
            <person name="Xu X."/>
            <person name="Weber T."/>
            <person name="Kovacs A.T."/>
        </authorList>
    </citation>
    <scope>NUCLEOTIDE SEQUENCE</scope>
    <source>
        <strain evidence="1">D8_B_37</strain>
    </source>
</reference>
<dbReference type="Pfam" id="PF17334">
    <property type="entry name" value="CsgA"/>
    <property type="match status" value="1"/>
</dbReference>